<protein>
    <submittedName>
        <fullName evidence="2">Uncharacterized protein</fullName>
    </submittedName>
</protein>
<gene>
    <name evidence="2" type="ORF">IF129_10050</name>
</gene>
<dbReference type="InterPro" id="IPR046241">
    <property type="entry name" value="DUF6274"/>
</dbReference>
<dbReference type="RefSeq" id="WP_191209218.1">
    <property type="nucleotide sequence ID" value="NZ_BAABKL010000036.1"/>
</dbReference>
<evidence type="ECO:0000256" key="1">
    <source>
        <dbReference type="SAM" id="MobiDB-lite"/>
    </source>
</evidence>
<evidence type="ECO:0000313" key="2">
    <source>
        <dbReference type="EMBL" id="MBD3931901.1"/>
    </source>
</evidence>
<dbReference type="Pfam" id="PF19790">
    <property type="entry name" value="DUF6274"/>
    <property type="match status" value="1"/>
</dbReference>
<name>A0A927EYB8_9ACTN</name>
<dbReference type="EMBL" id="JACXYU010000004">
    <property type="protein sequence ID" value="MBD3931901.1"/>
    <property type="molecule type" value="Genomic_DNA"/>
</dbReference>
<accession>A0A927EYB8</accession>
<proteinExistence type="predicted"/>
<organism evidence="2 3">
    <name type="scientific">Streptomyces chumphonensis</name>
    <dbReference type="NCBI Taxonomy" id="1214925"/>
    <lineage>
        <taxon>Bacteria</taxon>
        <taxon>Bacillati</taxon>
        <taxon>Actinomycetota</taxon>
        <taxon>Actinomycetes</taxon>
        <taxon>Kitasatosporales</taxon>
        <taxon>Streptomycetaceae</taxon>
        <taxon>Streptomyces</taxon>
    </lineage>
</organism>
<reference evidence="2" key="1">
    <citation type="submission" date="2020-09" db="EMBL/GenBank/DDBJ databases">
        <title>Secondary metabolite and genome analysis of marine Streptomyces chumphonensis KK1-2T.</title>
        <authorList>
            <person name="Phongsopitanun W."/>
            <person name="Kanchanasin P."/>
            <person name="Pittayakhajonwut P."/>
            <person name="Suwanborirux K."/>
            <person name="Tanasupawat S."/>
        </authorList>
    </citation>
    <scope>NUCLEOTIDE SEQUENCE</scope>
    <source>
        <strain evidence="2">KK1-2</strain>
    </source>
</reference>
<feature type="region of interest" description="Disordered" evidence="1">
    <location>
        <begin position="50"/>
        <end position="76"/>
    </location>
</feature>
<dbReference type="AlphaFoldDB" id="A0A927EYB8"/>
<comment type="caution">
    <text evidence="2">The sequence shown here is derived from an EMBL/GenBank/DDBJ whole genome shotgun (WGS) entry which is preliminary data.</text>
</comment>
<keyword evidence="3" id="KW-1185">Reference proteome</keyword>
<dbReference type="Proteomes" id="UP000632289">
    <property type="component" value="Unassembled WGS sequence"/>
</dbReference>
<sequence>MGSVERGRRRETAALLRAHLSAAAHLSLNARYRHVTRRCPVCHRLLLLAQEEAGERPSGGTERPYRSTGDESPGTS</sequence>
<evidence type="ECO:0000313" key="3">
    <source>
        <dbReference type="Proteomes" id="UP000632289"/>
    </source>
</evidence>